<dbReference type="CDD" id="cd06828">
    <property type="entry name" value="PLPDE_III_DapDC"/>
    <property type="match status" value="1"/>
</dbReference>
<evidence type="ECO:0000256" key="5">
    <source>
        <dbReference type="ARBA" id="ARBA00023154"/>
    </source>
</evidence>
<dbReference type="FunFam" id="3.20.20.10:FF:000003">
    <property type="entry name" value="Diaminopimelate decarboxylase"/>
    <property type="match status" value="1"/>
</dbReference>
<feature type="binding site" evidence="12">
    <location>
        <position position="409"/>
    </location>
    <ligand>
        <name>pyridoxal 5'-phosphate</name>
        <dbReference type="ChEBI" id="CHEBI:597326"/>
    </ligand>
</feature>
<dbReference type="PRINTS" id="PR01181">
    <property type="entry name" value="DAPDCRBXLASE"/>
</dbReference>
<evidence type="ECO:0000256" key="4">
    <source>
        <dbReference type="ARBA" id="ARBA00022898"/>
    </source>
</evidence>
<name>A0A2Z5G793_9BACT</name>
<dbReference type="Pfam" id="PF00278">
    <property type="entry name" value="Orn_DAP_Arg_deC"/>
    <property type="match status" value="1"/>
</dbReference>
<gene>
    <name evidence="12" type="primary">lysA</name>
    <name evidence="17" type="ORF">ACPOL_5172</name>
</gene>
<dbReference type="Gene3D" id="3.20.20.10">
    <property type="entry name" value="Alanine racemase"/>
    <property type="match status" value="1"/>
</dbReference>
<evidence type="ECO:0000256" key="14">
    <source>
        <dbReference type="RuleBase" id="RU003738"/>
    </source>
</evidence>
<dbReference type="InterPro" id="IPR022657">
    <property type="entry name" value="De-COase2_CS"/>
</dbReference>
<organism evidence="17 18">
    <name type="scientific">Acidisarcina polymorpha</name>
    <dbReference type="NCBI Taxonomy" id="2211140"/>
    <lineage>
        <taxon>Bacteria</taxon>
        <taxon>Pseudomonadati</taxon>
        <taxon>Acidobacteriota</taxon>
        <taxon>Terriglobia</taxon>
        <taxon>Terriglobales</taxon>
        <taxon>Acidobacteriaceae</taxon>
        <taxon>Acidisarcina</taxon>
    </lineage>
</organism>
<dbReference type="HAMAP" id="MF_02120">
    <property type="entry name" value="LysA"/>
    <property type="match status" value="1"/>
</dbReference>
<feature type="binding site" evidence="12">
    <location>
        <position position="381"/>
    </location>
    <ligand>
        <name>substrate</name>
    </ligand>
</feature>
<dbReference type="Gene3D" id="2.40.37.10">
    <property type="entry name" value="Lyase, Ornithine Decarboxylase, Chain A, domain 1"/>
    <property type="match status" value="1"/>
</dbReference>
<keyword evidence="6 12" id="KW-0456">Lyase</keyword>
<keyword evidence="3 12" id="KW-0210">Decarboxylase</keyword>
<comment type="catalytic activity">
    <reaction evidence="7 12 14">
        <text>meso-2,6-diaminopimelate + H(+) = L-lysine + CO2</text>
        <dbReference type="Rhea" id="RHEA:15101"/>
        <dbReference type="ChEBI" id="CHEBI:15378"/>
        <dbReference type="ChEBI" id="CHEBI:16526"/>
        <dbReference type="ChEBI" id="CHEBI:32551"/>
        <dbReference type="ChEBI" id="CHEBI:57791"/>
        <dbReference type="EC" id="4.1.1.20"/>
    </reaction>
</comment>
<dbReference type="InterPro" id="IPR000183">
    <property type="entry name" value="Orn/DAP/Arg_de-COase"/>
</dbReference>
<comment type="function">
    <text evidence="12">Specifically catalyzes the decarboxylation of meso-diaminopimelate (meso-DAP) to L-lysine.</text>
</comment>
<feature type="binding site" evidence="12">
    <location>
        <position position="314"/>
    </location>
    <ligand>
        <name>substrate</name>
    </ligand>
</feature>
<evidence type="ECO:0000256" key="3">
    <source>
        <dbReference type="ARBA" id="ARBA00022793"/>
    </source>
</evidence>
<evidence type="ECO:0000256" key="8">
    <source>
        <dbReference type="ARBA" id="ARBA00060643"/>
    </source>
</evidence>
<dbReference type="PANTHER" id="PTHR43727">
    <property type="entry name" value="DIAMINOPIMELATE DECARBOXYLASE"/>
    <property type="match status" value="1"/>
</dbReference>
<feature type="active site" description="Proton donor" evidence="13">
    <location>
        <position position="380"/>
    </location>
</feature>
<feature type="binding site" evidence="12">
    <location>
        <position position="354"/>
    </location>
    <ligand>
        <name>substrate</name>
    </ligand>
</feature>
<keyword evidence="5 12" id="KW-0457">Lysine biosynthesis</keyword>
<evidence type="ECO:0000256" key="6">
    <source>
        <dbReference type="ARBA" id="ARBA00023239"/>
    </source>
</evidence>
<evidence type="ECO:0000256" key="11">
    <source>
        <dbReference type="ARBA" id="ARBA00074972"/>
    </source>
</evidence>
<dbReference type="InterPro" id="IPR009006">
    <property type="entry name" value="Ala_racemase/Decarboxylase_C"/>
</dbReference>
<dbReference type="PANTHER" id="PTHR43727:SF2">
    <property type="entry name" value="GROUP IV DECARBOXYLASE"/>
    <property type="match status" value="1"/>
</dbReference>
<dbReference type="PRINTS" id="PR01179">
    <property type="entry name" value="ODADCRBXLASE"/>
</dbReference>
<dbReference type="Proteomes" id="UP000253606">
    <property type="component" value="Chromosome"/>
</dbReference>
<evidence type="ECO:0000256" key="10">
    <source>
        <dbReference type="ARBA" id="ARBA00066427"/>
    </source>
</evidence>
<evidence type="ECO:0000256" key="13">
    <source>
        <dbReference type="PIRSR" id="PIRSR600183-50"/>
    </source>
</evidence>
<evidence type="ECO:0000256" key="1">
    <source>
        <dbReference type="ARBA" id="ARBA00001933"/>
    </source>
</evidence>
<dbReference type="GO" id="GO:0030170">
    <property type="term" value="F:pyridoxal phosphate binding"/>
    <property type="evidence" value="ECO:0007669"/>
    <property type="project" value="UniProtKB-UniRule"/>
</dbReference>
<dbReference type="GO" id="GO:0009089">
    <property type="term" value="P:lysine biosynthetic process via diaminopimelate"/>
    <property type="evidence" value="ECO:0007669"/>
    <property type="project" value="UniProtKB-UniRule"/>
</dbReference>
<reference evidence="17 18" key="1">
    <citation type="journal article" date="2018" name="Front. Microbiol.">
        <title>Hydrolytic Capabilities as a Key to Environmental Success: Chitinolytic and Cellulolytic Acidobacteria From Acidic Sub-arctic Soils and Boreal Peatlands.</title>
        <authorList>
            <person name="Belova S.E."/>
            <person name="Ravin N.V."/>
            <person name="Pankratov T.A."/>
            <person name="Rakitin A.L."/>
            <person name="Ivanova A.A."/>
            <person name="Beletsky A.V."/>
            <person name="Mardanov A.V."/>
            <person name="Sinninghe Damste J.S."/>
            <person name="Dedysh S.N."/>
        </authorList>
    </citation>
    <scope>NUCLEOTIDE SEQUENCE [LARGE SCALE GENOMIC DNA]</scope>
    <source>
        <strain evidence="17 18">SBC82</strain>
    </source>
</reference>
<dbReference type="EMBL" id="CP030840">
    <property type="protein sequence ID" value="AXC14426.1"/>
    <property type="molecule type" value="Genomic_DNA"/>
</dbReference>
<dbReference type="SUPFAM" id="SSF50621">
    <property type="entry name" value="Alanine racemase C-terminal domain-like"/>
    <property type="match status" value="1"/>
</dbReference>
<feature type="domain" description="Orn/DAP/Arg decarboxylase 2 N-terminal" evidence="16">
    <location>
        <begin position="59"/>
        <end position="318"/>
    </location>
</feature>
<dbReference type="InterPro" id="IPR029066">
    <property type="entry name" value="PLP-binding_barrel"/>
</dbReference>
<evidence type="ECO:0000313" key="18">
    <source>
        <dbReference type="Proteomes" id="UP000253606"/>
    </source>
</evidence>
<dbReference type="InterPro" id="IPR002986">
    <property type="entry name" value="DAP_deCOOHase_LysA"/>
</dbReference>
<feature type="domain" description="Orn/DAP/Arg decarboxylase 2 C-terminal" evidence="15">
    <location>
        <begin position="54"/>
        <end position="407"/>
    </location>
</feature>
<comment type="cofactor">
    <cofactor evidence="1 12 13 14">
        <name>pyridoxal 5'-phosphate</name>
        <dbReference type="ChEBI" id="CHEBI:597326"/>
    </cofactor>
</comment>
<dbReference type="GO" id="GO:0008836">
    <property type="term" value="F:diaminopimelate decarboxylase activity"/>
    <property type="evidence" value="ECO:0007669"/>
    <property type="project" value="UniProtKB-UniRule"/>
</dbReference>
<evidence type="ECO:0000256" key="2">
    <source>
        <dbReference type="ARBA" id="ARBA00022605"/>
    </source>
</evidence>
<dbReference type="Pfam" id="PF02784">
    <property type="entry name" value="Orn_Arg_deC_N"/>
    <property type="match status" value="1"/>
</dbReference>
<dbReference type="PROSITE" id="PS00879">
    <property type="entry name" value="ODR_DC_2_2"/>
    <property type="match status" value="1"/>
</dbReference>
<keyword evidence="4 12" id="KW-0663">Pyridoxal phosphate</keyword>
<keyword evidence="2 12" id="KW-0028">Amino-acid biosynthesis</keyword>
<dbReference type="FunFam" id="2.40.37.10:FF:000003">
    <property type="entry name" value="Diaminopimelate decarboxylase"/>
    <property type="match status" value="1"/>
</dbReference>
<dbReference type="SUPFAM" id="SSF51419">
    <property type="entry name" value="PLP-binding barrel"/>
    <property type="match status" value="1"/>
</dbReference>
<evidence type="ECO:0000259" key="15">
    <source>
        <dbReference type="Pfam" id="PF00278"/>
    </source>
</evidence>
<comment type="subunit">
    <text evidence="12">Homodimer.</text>
</comment>
<dbReference type="AlphaFoldDB" id="A0A2Z5G793"/>
<evidence type="ECO:0000256" key="9">
    <source>
        <dbReference type="ARBA" id="ARBA00060983"/>
    </source>
</evidence>
<feature type="binding site" evidence="12">
    <location>
        <position position="350"/>
    </location>
    <ligand>
        <name>substrate</name>
    </ligand>
</feature>
<dbReference type="EC" id="4.1.1.20" evidence="10 12"/>
<evidence type="ECO:0000259" key="16">
    <source>
        <dbReference type="Pfam" id="PF02784"/>
    </source>
</evidence>
<keyword evidence="18" id="KW-1185">Reference proteome</keyword>
<feature type="binding site" evidence="12">
    <location>
        <position position="409"/>
    </location>
    <ligand>
        <name>substrate</name>
    </ligand>
</feature>
<sequence length="452" mass="49733">MALSVCLFSNSLQSVECEAFIFPGSFSANSGKRSQNARLAPLHTLARKYNTPVYVYSADQIVARVRMFARAFQEIPHLVCYSVKANSTLAILKLIDQQDAGFDIVSGGELERVLTLGKKAAHRVVFSGVGKTAVELDLALRSDILIFNVESEAEIELLAERARKLRIQAKIALRVNPDVFAETHPYISTGLREHKFGIDIRKARAVYRAAAKFRYLDPCGVSVHIGSQIRSAEPFGAAISRVVDLVVQLRRDGLNIRYVDAGGGLGIDYHANAGTAGLGGSFDAEAHVHAYAKTLSEPLQQLEGNVTLLLEPGRFLVAQAGLLLTRVLYVKKNGKKTFVITDAGMNDLIRPALYHAHHEIVPIEPRPGRKRLVDVVGPVCETGDFFARDRLLPELRAGDLVAILDAGAYGNSLSSNYNSRPRPAEVLIEGRHTRLIRRRETIQDLIRPELEV</sequence>
<feature type="binding site" evidence="12">
    <location>
        <begin position="311"/>
        <end position="314"/>
    </location>
    <ligand>
        <name>pyridoxal 5'-phosphate</name>
        <dbReference type="ChEBI" id="CHEBI:597326"/>
    </ligand>
</feature>
<evidence type="ECO:0000313" key="17">
    <source>
        <dbReference type="EMBL" id="AXC14426.1"/>
    </source>
</evidence>
<feature type="modified residue" description="N6-(pyridoxal phosphate)lysine" evidence="12 13">
    <location>
        <position position="84"/>
    </location>
</feature>
<dbReference type="KEGG" id="abas:ACPOL_5172"/>
<feature type="binding site" evidence="12">
    <location>
        <position position="264"/>
    </location>
    <ligand>
        <name>pyridoxal 5'-phosphate</name>
        <dbReference type="ChEBI" id="CHEBI:597326"/>
    </ligand>
</feature>
<accession>A0A2Z5G793</accession>
<evidence type="ECO:0000256" key="12">
    <source>
        <dbReference type="HAMAP-Rule" id="MF_02120"/>
    </source>
</evidence>
<protein>
    <recommendedName>
        <fullName evidence="11 12">Diaminopimelate decarboxylase</fullName>
        <shortName evidence="12">DAP decarboxylase</shortName>
        <shortName evidence="12">DAPDC</shortName>
        <ecNumber evidence="10 12">4.1.1.20</ecNumber>
    </recommendedName>
</protein>
<dbReference type="NCBIfam" id="TIGR01048">
    <property type="entry name" value="lysA"/>
    <property type="match status" value="1"/>
</dbReference>
<comment type="similarity">
    <text evidence="9 12">Belongs to the Orn/Lys/Arg decarboxylase class-II family. LysA subfamily.</text>
</comment>
<comment type="pathway">
    <text evidence="8 12 14">Amino-acid biosynthesis; L-lysine biosynthesis via DAP pathway; L-lysine from DL-2,6-diaminopimelate: step 1/1.</text>
</comment>
<dbReference type="UniPathway" id="UPA00034">
    <property type="reaction ID" value="UER00027"/>
</dbReference>
<evidence type="ECO:0000256" key="7">
    <source>
        <dbReference type="ARBA" id="ARBA00050464"/>
    </source>
</evidence>
<dbReference type="InterPro" id="IPR022644">
    <property type="entry name" value="De-COase2_N"/>
</dbReference>
<dbReference type="InterPro" id="IPR022643">
    <property type="entry name" value="De-COase2_C"/>
</dbReference>
<proteinExistence type="inferred from homology"/>